<feature type="compositionally biased region" description="Polar residues" evidence="1">
    <location>
        <begin position="1"/>
        <end position="11"/>
    </location>
</feature>
<name>A0AA40CR82_9PEZI</name>
<sequence>MADQLASSSTPSEPPLAKSPLSSQMQHHRNQVLEWLMKKRHESGLSSPDLRLDAERDLEEFTKSACARYYGNDGTGHRHLGVSMELFHFMVWRHIFAVTHPGQPFPWEDELKAWKDRNFTQPALEYHDYRERQQRAAGARVTRLVEVMEAVKKAELCKTYRPPATFTSGDQLAILWKDVVDWEGIRPFSIPVDGRNWFARICGEKGIHLTTLLAYLRDGRSGATISFGASPRGPFTVMTVGFDESISDGNRTPITLFLVWVYLATWRFGLDGINPKTDIYTGYMAVKAWFKEASKAPVIQRAEFLIQRVRLIRDAVLARNPASGNAMN</sequence>
<gene>
    <name evidence="2" type="ORF">B0T16DRAFT_455730</name>
</gene>
<comment type="caution">
    <text evidence="2">The sequence shown here is derived from an EMBL/GenBank/DDBJ whole genome shotgun (WGS) entry which is preliminary data.</text>
</comment>
<proteinExistence type="predicted"/>
<organism evidence="2 3">
    <name type="scientific">Cercophora newfieldiana</name>
    <dbReference type="NCBI Taxonomy" id="92897"/>
    <lineage>
        <taxon>Eukaryota</taxon>
        <taxon>Fungi</taxon>
        <taxon>Dikarya</taxon>
        <taxon>Ascomycota</taxon>
        <taxon>Pezizomycotina</taxon>
        <taxon>Sordariomycetes</taxon>
        <taxon>Sordariomycetidae</taxon>
        <taxon>Sordariales</taxon>
        <taxon>Lasiosphaeriaceae</taxon>
        <taxon>Cercophora</taxon>
    </lineage>
</organism>
<dbReference type="EMBL" id="JAULSV010000003">
    <property type="protein sequence ID" value="KAK0648245.1"/>
    <property type="molecule type" value="Genomic_DNA"/>
</dbReference>
<dbReference type="AlphaFoldDB" id="A0AA40CR82"/>
<protein>
    <submittedName>
        <fullName evidence="2">Uncharacterized protein</fullName>
    </submittedName>
</protein>
<dbReference type="Proteomes" id="UP001174936">
    <property type="component" value="Unassembled WGS sequence"/>
</dbReference>
<keyword evidence="3" id="KW-1185">Reference proteome</keyword>
<feature type="region of interest" description="Disordered" evidence="1">
    <location>
        <begin position="1"/>
        <end position="25"/>
    </location>
</feature>
<evidence type="ECO:0000313" key="3">
    <source>
        <dbReference type="Proteomes" id="UP001174936"/>
    </source>
</evidence>
<evidence type="ECO:0000256" key="1">
    <source>
        <dbReference type="SAM" id="MobiDB-lite"/>
    </source>
</evidence>
<evidence type="ECO:0000313" key="2">
    <source>
        <dbReference type="EMBL" id="KAK0648245.1"/>
    </source>
</evidence>
<accession>A0AA40CR82</accession>
<reference evidence="2" key="1">
    <citation type="submission" date="2023-06" db="EMBL/GenBank/DDBJ databases">
        <title>Genome-scale phylogeny and comparative genomics of the fungal order Sordariales.</title>
        <authorList>
            <consortium name="Lawrence Berkeley National Laboratory"/>
            <person name="Hensen N."/>
            <person name="Bonometti L."/>
            <person name="Westerberg I."/>
            <person name="Brannstrom I.O."/>
            <person name="Guillou S."/>
            <person name="Cros-Aarteil S."/>
            <person name="Calhoun S."/>
            <person name="Haridas S."/>
            <person name="Kuo A."/>
            <person name="Mondo S."/>
            <person name="Pangilinan J."/>
            <person name="Riley R."/>
            <person name="Labutti K."/>
            <person name="Andreopoulos B."/>
            <person name="Lipzen A."/>
            <person name="Chen C."/>
            <person name="Yanf M."/>
            <person name="Daum C."/>
            <person name="Ng V."/>
            <person name="Clum A."/>
            <person name="Steindorff A."/>
            <person name="Ohm R."/>
            <person name="Martin F."/>
            <person name="Silar P."/>
            <person name="Natvig D."/>
            <person name="Lalanne C."/>
            <person name="Gautier V."/>
            <person name="Ament-Velasquez S.L."/>
            <person name="Kruys A."/>
            <person name="Hutchinson M.I."/>
            <person name="Powell A.J."/>
            <person name="Barry K."/>
            <person name="Miller A.N."/>
            <person name="Grigoriev I.V."/>
            <person name="Debuchy R."/>
            <person name="Gladieux P."/>
            <person name="Thoren M.H."/>
            <person name="Johannesson H."/>
        </authorList>
    </citation>
    <scope>NUCLEOTIDE SEQUENCE</scope>
    <source>
        <strain evidence="2">SMH2532-1</strain>
    </source>
</reference>